<evidence type="ECO:0000256" key="1">
    <source>
        <dbReference type="SAM" id="MobiDB-lite"/>
    </source>
</evidence>
<name>A0A1R3GLD2_COCAP</name>
<gene>
    <name evidence="2" type="ORF">CCACVL1_25308</name>
</gene>
<dbReference type="Gramene" id="OMO58856">
    <property type="protein sequence ID" value="OMO58856"/>
    <property type="gene ID" value="CCACVL1_25308"/>
</dbReference>
<protein>
    <submittedName>
        <fullName evidence="2">Uncharacterized protein</fullName>
    </submittedName>
</protein>
<dbReference type="Proteomes" id="UP000188268">
    <property type="component" value="Unassembled WGS sequence"/>
</dbReference>
<sequence>MMSTEDTRRQKRRTDRHKTRVKEKPPGRIAMRMKHVRRLNSAQVSESRSLPSKQLHTDKKINIKLIIST</sequence>
<organism evidence="2 3">
    <name type="scientific">Corchorus capsularis</name>
    <name type="common">Jute</name>
    <dbReference type="NCBI Taxonomy" id="210143"/>
    <lineage>
        <taxon>Eukaryota</taxon>
        <taxon>Viridiplantae</taxon>
        <taxon>Streptophyta</taxon>
        <taxon>Embryophyta</taxon>
        <taxon>Tracheophyta</taxon>
        <taxon>Spermatophyta</taxon>
        <taxon>Magnoliopsida</taxon>
        <taxon>eudicotyledons</taxon>
        <taxon>Gunneridae</taxon>
        <taxon>Pentapetalae</taxon>
        <taxon>rosids</taxon>
        <taxon>malvids</taxon>
        <taxon>Malvales</taxon>
        <taxon>Malvaceae</taxon>
        <taxon>Grewioideae</taxon>
        <taxon>Apeibeae</taxon>
        <taxon>Corchorus</taxon>
    </lineage>
</organism>
<keyword evidence="3" id="KW-1185">Reference proteome</keyword>
<evidence type="ECO:0000313" key="3">
    <source>
        <dbReference type="Proteomes" id="UP000188268"/>
    </source>
</evidence>
<reference evidence="2 3" key="1">
    <citation type="submission" date="2013-09" db="EMBL/GenBank/DDBJ databases">
        <title>Corchorus capsularis genome sequencing.</title>
        <authorList>
            <person name="Alam M."/>
            <person name="Haque M.S."/>
            <person name="Islam M.S."/>
            <person name="Emdad E.M."/>
            <person name="Islam M.M."/>
            <person name="Ahmed B."/>
            <person name="Halim A."/>
            <person name="Hossen Q.M.M."/>
            <person name="Hossain M.Z."/>
            <person name="Ahmed R."/>
            <person name="Khan M.M."/>
            <person name="Islam R."/>
            <person name="Rashid M.M."/>
            <person name="Khan S.A."/>
            <person name="Rahman M.S."/>
            <person name="Alam M."/>
        </authorList>
    </citation>
    <scope>NUCLEOTIDE SEQUENCE [LARGE SCALE GENOMIC DNA]</scope>
    <source>
        <strain evidence="3">cv. CVL-1</strain>
        <tissue evidence="2">Whole seedling</tissue>
    </source>
</reference>
<dbReference type="EMBL" id="AWWV01014081">
    <property type="protein sequence ID" value="OMO58856.1"/>
    <property type="molecule type" value="Genomic_DNA"/>
</dbReference>
<dbReference type="AlphaFoldDB" id="A0A1R3GLD2"/>
<proteinExistence type="predicted"/>
<evidence type="ECO:0000313" key="2">
    <source>
        <dbReference type="EMBL" id="OMO58856.1"/>
    </source>
</evidence>
<accession>A0A1R3GLD2</accession>
<feature type="compositionally biased region" description="Basic residues" evidence="1">
    <location>
        <begin position="9"/>
        <end position="21"/>
    </location>
</feature>
<feature type="region of interest" description="Disordered" evidence="1">
    <location>
        <begin position="1"/>
        <end position="29"/>
    </location>
</feature>
<comment type="caution">
    <text evidence="2">The sequence shown here is derived from an EMBL/GenBank/DDBJ whole genome shotgun (WGS) entry which is preliminary data.</text>
</comment>